<dbReference type="InterPro" id="IPR036390">
    <property type="entry name" value="WH_DNA-bd_sf"/>
</dbReference>
<dbReference type="Pfam" id="PF00155">
    <property type="entry name" value="Aminotran_1_2"/>
    <property type="match status" value="1"/>
</dbReference>
<evidence type="ECO:0000256" key="2">
    <source>
        <dbReference type="ARBA" id="ARBA00005384"/>
    </source>
</evidence>
<dbReference type="Gene3D" id="3.40.640.10">
    <property type="entry name" value="Type I PLP-dependent aspartate aminotransferase-like (Major domain)"/>
    <property type="match status" value="1"/>
</dbReference>
<dbReference type="OrthoDB" id="9808770at2"/>
<dbReference type="GO" id="GO:0008483">
    <property type="term" value="F:transaminase activity"/>
    <property type="evidence" value="ECO:0007669"/>
    <property type="project" value="UniProtKB-KW"/>
</dbReference>
<dbReference type="AlphaFoldDB" id="A0A1X7LSU0"/>
<proteinExistence type="inferred from homology"/>
<dbReference type="InterPro" id="IPR015424">
    <property type="entry name" value="PyrdxlP-dep_Trfase"/>
</dbReference>
<dbReference type="PANTHER" id="PTHR46577">
    <property type="entry name" value="HTH-TYPE TRANSCRIPTIONAL REGULATORY PROTEIN GABR"/>
    <property type="match status" value="1"/>
</dbReference>
<sequence>MNGLSGYHTWLAQGFGKEESLYRCLKEQILDGRLKQGDVLPSTREAARALQLSRGTVITAYDRLRAEGLALAQQGGYTLVAYTTEDRAPKEQQAPLPRLSGFGARVLALKRNEGISRDLIKHENNILDLSPQECTGLELSRETWQRWMREAVREFAWQKKRMNPLEADESSLEAAIELHLMRHRGVEAHRSNIRVTRGSQEAIMLLVQALINPGERVLIETPGYAGIRYIVESVGGIPEYYNVQDSNQLEDILSVTTAKLMILTPNRQFPTGATMEWQQRSQVLRWAQEQDALIIEDDFDSDFGLGSKRYELLQSMDHSERVLYVGSFSRTIHPTLRLGYMVIPSRLVPIIDAIRGVYHRYEAIPMEERALALFMRSGAYERHLRRTRRIISQRAPLYSDRLSQAIGSLMEWKPDHIALHIYAEWKGSPSSYAAFKQLALSHGVSWKDGCIYEHLSCDHKLEPTMPFRPSALFGLAHMNQAEWELGCQRLRLAAQSMSSF</sequence>
<dbReference type="GO" id="GO:0003700">
    <property type="term" value="F:DNA-binding transcription factor activity"/>
    <property type="evidence" value="ECO:0007669"/>
    <property type="project" value="InterPro"/>
</dbReference>
<gene>
    <name evidence="9" type="ORF">SAMN06295960_4230</name>
</gene>
<dbReference type="InterPro" id="IPR036388">
    <property type="entry name" value="WH-like_DNA-bd_sf"/>
</dbReference>
<dbReference type="RefSeq" id="WP_085497718.1">
    <property type="nucleotide sequence ID" value="NZ_FXAZ01000007.1"/>
</dbReference>
<organism evidence="9 10">
    <name type="scientific">Paenibacillus aquistagni</name>
    <dbReference type="NCBI Taxonomy" id="1852522"/>
    <lineage>
        <taxon>Bacteria</taxon>
        <taxon>Bacillati</taxon>
        <taxon>Bacillota</taxon>
        <taxon>Bacilli</taxon>
        <taxon>Bacillales</taxon>
        <taxon>Paenibacillaceae</taxon>
        <taxon>Paenibacillus</taxon>
    </lineage>
</organism>
<keyword evidence="3 9" id="KW-0032">Aminotransferase</keyword>
<dbReference type="CDD" id="cd07377">
    <property type="entry name" value="WHTH_GntR"/>
    <property type="match status" value="1"/>
</dbReference>
<dbReference type="SUPFAM" id="SSF46785">
    <property type="entry name" value="Winged helix' DNA-binding domain"/>
    <property type="match status" value="1"/>
</dbReference>
<dbReference type="InterPro" id="IPR004839">
    <property type="entry name" value="Aminotransferase_I/II_large"/>
</dbReference>
<dbReference type="GO" id="GO:0003677">
    <property type="term" value="F:DNA binding"/>
    <property type="evidence" value="ECO:0007669"/>
    <property type="project" value="UniProtKB-KW"/>
</dbReference>
<keyword evidence="9" id="KW-0808">Transferase</keyword>
<evidence type="ECO:0000259" key="8">
    <source>
        <dbReference type="PROSITE" id="PS50949"/>
    </source>
</evidence>
<dbReference type="Pfam" id="PF00392">
    <property type="entry name" value="GntR"/>
    <property type="match status" value="1"/>
</dbReference>
<feature type="domain" description="HTH gntR-type" evidence="8">
    <location>
        <begin position="15"/>
        <end position="83"/>
    </location>
</feature>
<dbReference type="SMART" id="SM00345">
    <property type="entry name" value="HTH_GNTR"/>
    <property type="match status" value="1"/>
</dbReference>
<dbReference type="Proteomes" id="UP000193834">
    <property type="component" value="Unassembled WGS sequence"/>
</dbReference>
<keyword evidence="7" id="KW-0804">Transcription</keyword>
<dbReference type="GO" id="GO:0030170">
    <property type="term" value="F:pyridoxal phosphate binding"/>
    <property type="evidence" value="ECO:0007669"/>
    <property type="project" value="InterPro"/>
</dbReference>
<dbReference type="Gene3D" id="1.10.10.10">
    <property type="entry name" value="Winged helix-like DNA-binding domain superfamily/Winged helix DNA-binding domain"/>
    <property type="match status" value="1"/>
</dbReference>
<dbReference type="InterPro" id="IPR051446">
    <property type="entry name" value="HTH_trans_reg/aminotransferase"/>
</dbReference>
<evidence type="ECO:0000256" key="1">
    <source>
        <dbReference type="ARBA" id="ARBA00001933"/>
    </source>
</evidence>
<dbReference type="CDD" id="cd00609">
    <property type="entry name" value="AAT_like"/>
    <property type="match status" value="1"/>
</dbReference>
<dbReference type="EMBL" id="FXAZ01000007">
    <property type="protein sequence ID" value="SMG56730.1"/>
    <property type="molecule type" value="Genomic_DNA"/>
</dbReference>
<evidence type="ECO:0000313" key="10">
    <source>
        <dbReference type="Proteomes" id="UP000193834"/>
    </source>
</evidence>
<keyword evidence="6" id="KW-0238">DNA-binding</keyword>
<accession>A0A1X7LSU0</accession>
<keyword evidence="10" id="KW-1185">Reference proteome</keyword>
<evidence type="ECO:0000313" key="9">
    <source>
        <dbReference type="EMBL" id="SMG56730.1"/>
    </source>
</evidence>
<evidence type="ECO:0000256" key="6">
    <source>
        <dbReference type="ARBA" id="ARBA00023125"/>
    </source>
</evidence>
<dbReference type="PROSITE" id="PS50949">
    <property type="entry name" value="HTH_GNTR"/>
    <property type="match status" value="1"/>
</dbReference>
<reference evidence="9 10" key="1">
    <citation type="submission" date="2017-04" db="EMBL/GenBank/DDBJ databases">
        <authorList>
            <person name="Afonso C.L."/>
            <person name="Miller P.J."/>
            <person name="Scott M.A."/>
            <person name="Spackman E."/>
            <person name="Goraichik I."/>
            <person name="Dimitrov K.M."/>
            <person name="Suarez D.L."/>
            <person name="Swayne D.E."/>
        </authorList>
    </citation>
    <scope>NUCLEOTIDE SEQUENCE [LARGE SCALE GENOMIC DNA]</scope>
    <source>
        <strain evidence="9 10">11</strain>
    </source>
</reference>
<dbReference type="InterPro" id="IPR015421">
    <property type="entry name" value="PyrdxlP-dep_Trfase_major"/>
</dbReference>
<keyword evidence="5" id="KW-0805">Transcription regulation</keyword>
<protein>
    <submittedName>
        <fullName evidence="9">GntR family transcriptional regulator / MocR family aminotransferase</fullName>
    </submittedName>
</protein>
<dbReference type="InterPro" id="IPR000524">
    <property type="entry name" value="Tscrpt_reg_HTH_GntR"/>
</dbReference>
<dbReference type="SUPFAM" id="SSF53383">
    <property type="entry name" value="PLP-dependent transferases"/>
    <property type="match status" value="1"/>
</dbReference>
<evidence type="ECO:0000256" key="3">
    <source>
        <dbReference type="ARBA" id="ARBA00022576"/>
    </source>
</evidence>
<comment type="cofactor">
    <cofactor evidence="1">
        <name>pyridoxal 5'-phosphate</name>
        <dbReference type="ChEBI" id="CHEBI:597326"/>
    </cofactor>
</comment>
<comment type="similarity">
    <text evidence="2">In the C-terminal section; belongs to the class-I pyridoxal-phosphate-dependent aminotransferase family.</text>
</comment>
<evidence type="ECO:0000256" key="7">
    <source>
        <dbReference type="ARBA" id="ARBA00023163"/>
    </source>
</evidence>
<evidence type="ECO:0000256" key="4">
    <source>
        <dbReference type="ARBA" id="ARBA00022898"/>
    </source>
</evidence>
<evidence type="ECO:0000256" key="5">
    <source>
        <dbReference type="ARBA" id="ARBA00023015"/>
    </source>
</evidence>
<keyword evidence="4" id="KW-0663">Pyridoxal phosphate</keyword>
<dbReference type="STRING" id="1852522.SAMN06295960_4230"/>
<name>A0A1X7LSU0_9BACL</name>
<dbReference type="PANTHER" id="PTHR46577:SF2">
    <property type="entry name" value="TRANSCRIPTIONAL REGULATORY PROTEIN"/>
    <property type="match status" value="1"/>
</dbReference>